<dbReference type="GO" id="GO:0072699">
    <property type="term" value="P:protein localization to cortical microtubule cytoskeleton"/>
    <property type="evidence" value="ECO:0007669"/>
    <property type="project" value="TreeGrafter"/>
</dbReference>
<proteinExistence type="predicted"/>
<name>A0A834W3G4_9FABA</name>
<dbReference type="AlphaFoldDB" id="A0A834W3G4"/>
<keyword evidence="3" id="KW-0472">Membrane</keyword>
<evidence type="ECO:0000256" key="2">
    <source>
        <dbReference type="SAM" id="Coils"/>
    </source>
</evidence>
<dbReference type="GO" id="GO:0055028">
    <property type="term" value="C:cortical microtubule"/>
    <property type="evidence" value="ECO:0007669"/>
    <property type="project" value="TreeGrafter"/>
</dbReference>
<evidence type="ECO:0000256" key="3">
    <source>
        <dbReference type="SAM" id="Phobius"/>
    </source>
</evidence>
<evidence type="ECO:0000313" key="4">
    <source>
        <dbReference type="EMBL" id="KAF7804366.1"/>
    </source>
</evidence>
<keyword evidence="3" id="KW-1133">Transmembrane helix</keyword>
<evidence type="ECO:0000313" key="5">
    <source>
        <dbReference type="Proteomes" id="UP000634136"/>
    </source>
</evidence>
<dbReference type="InterPro" id="IPR040265">
    <property type="entry name" value="CHUP1/IPGA1-like"/>
</dbReference>
<dbReference type="OrthoDB" id="687739at2759"/>
<dbReference type="PANTHER" id="PTHR31342">
    <property type="entry name" value="PROTEIN CHUP1, CHLOROPLASTIC"/>
    <property type="match status" value="1"/>
</dbReference>
<feature type="coiled-coil region" evidence="2">
    <location>
        <begin position="170"/>
        <end position="271"/>
    </location>
</feature>
<dbReference type="PANTHER" id="PTHR31342:SF10">
    <property type="entry name" value="CHUP1-LIKE PROTEIN"/>
    <property type="match status" value="1"/>
</dbReference>
<keyword evidence="1 2" id="KW-0175">Coiled coil</keyword>
<protein>
    <submittedName>
        <fullName evidence="4">Protein CHUP1, chloroplastic-like</fullName>
    </submittedName>
</protein>
<keyword evidence="5" id="KW-1185">Reference proteome</keyword>
<organism evidence="4 5">
    <name type="scientific">Senna tora</name>
    <dbReference type="NCBI Taxonomy" id="362788"/>
    <lineage>
        <taxon>Eukaryota</taxon>
        <taxon>Viridiplantae</taxon>
        <taxon>Streptophyta</taxon>
        <taxon>Embryophyta</taxon>
        <taxon>Tracheophyta</taxon>
        <taxon>Spermatophyta</taxon>
        <taxon>Magnoliopsida</taxon>
        <taxon>eudicotyledons</taxon>
        <taxon>Gunneridae</taxon>
        <taxon>Pentapetalae</taxon>
        <taxon>rosids</taxon>
        <taxon>fabids</taxon>
        <taxon>Fabales</taxon>
        <taxon>Fabaceae</taxon>
        <taxon>Caesalpinioideae</taxon>
        <taxon>Cassia clade</taxon>
        <taxon>Senna</taxon>
    </lineage>
</organism>
<gene>
    <name evidence="4" type="ORF">G2W53_043477</name>
</gene>
<sequence>MENTAFKAQVVKPVILKAGIPLALSLAGIIYAWIKTKKSLCKASSLTENEFDNDSPQASSMEDDEQQGMALNTSLEQEIIGLRSRIEGLQMKELALRLQFDRYCDMKEKESLLMEIRNLLSLETARVEFLDKEVSSMEAQNKKLESFLAQYLRIIGQLEDWKSENRIDVINELEDEMRELHRVLEELQEEKNELVKKLDAAEKSYASKIEAGDVSKEEYKQVVNEVEQLKKERGDEVKELIYLRWNNACLRHELMRQHEQQKNEHIEVECEGSGGVIHYDELDHSPLEHEHHNMVCFGAAHTHSDGAYSKRKKLIKKLKRWVEGSEKARVKPEEKGRFFSASYGTEETKTPARRSCSSA</sequence>
<accession>A0A834W3G4</accession>
<evidence type="ECO:0000256" key="1">
    <source>
        <dbReference type="ARBA" id="ARBA00023054"/>
    </source>
</evidence>
<dbReference type="EMBL" id="JAAIUW010000013">
    <property type="protein sequence ID" value="KAF7804366.1"/>
    <property type="molecule type" value="Genomic_DNA"/>
</dbReference>
<feature type="transmembrane region" description="Helical" evidence="3">
    <location>
        <begin position="14"/>
        <end position="34"/>
    </location>
</feature>
<dbReference type="Proteomes" id="UP000634136">
    <property type="component" value="Unassembled WGS sequence"/>
</dbReference>
<reference evidence="4" key="1">
    <citation type="submission" date="2020-09" db="EMBL/GenBank/DDBJ databases">
        <title>Genome-Enabled Discovery of Anthraquinone Biosynthesis in Senna tora.</title>
        <authorList>
            <person name="Kang S.-H."/>
            <person name="Pandey R.P."/>
            <person name="Lee C.-M."/>
            <person name="Sim J.-S."/>
            <person name="Jeong J.-T."/>
            <person name="Choi B.-S."/>
            <person name="Jung M."/>
            <person name="Ginzburg D."/>
            <person name="Zhao K."/>
            <person name="Won S.Y."/>
            <person name="Oh T.-J."/>
            <person name="Yu Y."/>
            <person name="Kim N.-H."/>
            <person name="Lee O.R."/>
            <person name="Lee T.-H."/>
            <person name="Bashyal P."/>
            <person name="Kim T.-S."/>
            <person name="Lee W.-H."/>
            <person name="Kawkins C."/>
            <person name="Kim C.-K."/>
            <person name="Kim J.S."/>
            <person name="Ahn B.O."/>
            <person name="Rhee S.Y."/>
            <person name="Sohng J.K."/>
        </authorList>
    </citation>
    <scope>NUCLEOTIDE SEQUENCE</scope>
    <source>
        <tissue evidence="4">Leaf</tissue>
    </source>
</reference>
<comment type="caution">
    <text evidence="4">The sequence shown here is derived from an EMBL/GenBank/DDBJ whole genome shotgun (WGS) entry which is preliminary data.</text>
</comment>
<keyword evidence="3" id="KW-0812">Transmembrane</keyword>